<dbReference type="EMBL" id="MSDW01000001">
    <property type="protein sequence ID" value="OKY77664.1"/>
    <property type="molecule type" value="Genomic_DNA"/>
</dbReference>
<reference evidence="2" key="1">
    <citation type="submission" date="2016-12" db="EMBL/GenBank/DDBJ databases">
        <title>Discovery of methanogenic haloarchaea.</title>
        <authorList>
            <person name="Sorokin D.Y."/>
            <person name="Makarova K.S."/>
            <person name="Abbas B."/>
            <person name="Ferrer M."/>
            <person name="Golyshin P.N."/>
        </authorList>
    </citation>
    <scope>NUCLEOTIDE SEQUENCE [LARGE SCALE GENOMIC DNA]</scope>
    <source>
        <strain evidence="2">HMET1</strain>
    </source>
</reference>
<dbReference type="AlphaFoldDB" id="A0A1Q6DTG9"/>
<dbReference type="SUPFAM" id="SSF55021">
    <property type="entry name" value="ACT-like"/>
    <property type="match status" value="1"/>
</dbReference>
<dbReference type="PROSITE" id="PS51671">
    <property type="entry name" value="ACT"/>
    <property type="match status" value="1"/>
</dbReference>
<dbReference type="InterPro" id="IPR011006">
    <property type="entry name" value="CheY-like_superfamily"/>
</dbReference>
<dbReference type="InParanoid" id="A0A1Q6DTG9"/>
<dbReference type="Proteomes" id="UP000185744">
    <property type="component" value="Unassembled WGS sequence"/>
</dbReference>
<name>A0A1Q6DTG9_METT1</name>
<comment type="caution">
    <text evidence="2">The sequence shown here is derived from an EMBL/GenBank/DDBJ whole genome shotgun (WGS) entry which is preliminary data.</text>
</comment>
<dbReference type="STRING" id="1903181.BTN85_0132"/>
<protein>
    <submittedName>
        <fullName evidence="2">ACT domain-containing protein</fullName>
    </submittedName>
</protein>
<feature type="domain" description="ACT" evidence="1">
    <location>
        <begin position="5"/>
        <end position="81"/>
    </location>
</feature>
<proteinExistence type="predicted"/>
<dbReference type="Gene3D" id="3.40.50.10550">
    <property type="entry name" value="Hypothetical protein af1403, domain 2"/>
    <property type="match status" value="1"/>
</dbReference>
<dbReference type="InterPro" id="IPR045865">
    <property type="entry name" value="ACT-like_dom_sf"/>
</dbReference>
<dbReference type="InterPro" id="IPR002912">
    <property type="entry name" value="ACT_dom"/>
</dbReference>
<evidence type="ECO:0000313" key="2">
    <source>
        <dbReference type="EMBL" id="OKY77664.1"/>
    </source>
</evidence>
<sequence>MSAEAISIISENKPGVLRDITKLIADEGGNITFTQEFIIENGRHLGKANIYMEISGLSNFKRVIDEIESMEKVVSASSSPRFKDVYGKRVIIFGGGAQVSEVAKGAISEADRHNIRGEKISIDTIPLVGEESLSKAVKAVKRLHRAKILVLAGALLGGEITKAVKDIQSEGVPVISLENVGSVKKEADVVVSDPTLAGVLAVMAISNEGEFDVSKVRGKKI</sequence>
<dbReference type="InterPro" id="IPR015832">
    <property type="entry name" value="UCP006363_ACT"/>
</dbReference>
<dbReference type="Gene3D" id="3.30.70.260">
    <property type="match status" value="1"/>
</dbReference>
<accession>A0A1Q6DTG9</accession>
<evidence type="ECO:0000259" key="1">
    <source>
        <dbReference type="PROSITE" id="PS51671"/>
    </source>
</evidence>
<dbReference type="PIRSF" id="PIRSF006363">
    <property type="entry name" value="UCP006363_ACT"/>
    <property type="match status" value="1"/>
</dbReference>
<dbReference type="Pfam" id="PF22629">
    <property type="entry name" value="ACT_AHAS_ss"/>
    <property type="match status" value="1"/>
</dbReference>
<dbReference type="SUPFAM" id="SSF52172">
    <property type="entry name" value="CheY-like"/>
    <property type="match status" value="1"/>
</dbReference>
<organism evidence="2 3">
    <name type="scientific">Methanohalarchaeum thermophilum</name>
    <dbReference type="NCBI Taxonomy" id="1903181"/>
    <lineage>
        <taxon>Archaea</taxon>
        <taxon>Methanobacteriati</taxon>
        <taxon>Methanobacteriota</taxon>
        <taxon>Methanonatronarchaeia</taxon>
        <taxon>Methanonatronarchaeales</taxon>
        <taxon>Methanonatronarchaeaceae</taxon>
        <taxon>Candidatus Methanohalarchaeum</taxon>
    </lineage>
</organism>
<gene>
    <name evidence="2" type="ORF">BTN85_0132</name>
</gene>
<dbReference type="Pfam" id="PF18462">
    <property type="entry name" value="DUF5612"/>
    <property type="match status" value="1"/>
</dbReference>
<evidence type="ECO:0000313" key="3">
    <source>
        <dbReference type="Proteomes" id="UP000185744"/>
    </source>
</evidence>
<dbReference type="InterPro" id="IPR040537">
    <property type="entry name" value="DUF5612"/>
</dbReference>
<keyword evidence="3" id="KW-1185">Reference proteome</keyword>
<dbReference type="InterPro" id="IPR054480">
    <property type="entry name" value="AHAS_small-like_ACT"/>
</dbReference>